<dbReference type="InterPro" id="IPR035069">
    <property type="entry name" value="TTHA1013/TTHA0281-like"/>
</dbReference>
<reference evidence="1" key="1">
    <citation type="journal article" date="2015" name="Nature">
        <title>Complex archaea that bridge the gap between prokaryotes and eukaryotes.</title>
        <authorList>
            <person name="Spang A."/>
            <person name="Saw J.H."/>
            <person name="Jorgensen S.L."/>
            <person name="Zaremba-Niedzwiedzka K."/>
            <person name="Martijn J."/>
            <person name="Lind A.E."/>
            <person name="van Eijk R."/>
            <person name="Schleper C."/>
            <person name="Guy L."/>
            <person name="Ettema T.J."/>
        </authorList>
    </citation>
    <scope>NUCLEOTIDE SEQUENCE</scope>
</reference>
<accession>A0A0F9IPA4</accession>
<protein>
    <recommendedName>
        <fullName evidence="2">HicB-like antitoxin of toxin-antitoxin system domain-containing protein</fullName>
    </recommendedName>
</protein>
<name>A0A0F9IPA4_9ZZZZ</name>
<dbReference type="Gene3D" id="3.30.160.250">
    <property type="match status" value="1"/>
</dbReference>
<dbReference type="SUPFAM" id="SSF143100">
    <property type="entry name" value="TTHA1013/TTHA0281-like"/>
    <property type="match status" value="1"/>
</dbReference>
<dbReference type="AlphaFoldDB" id="A0A0F9IPA4"/>
<comment type="caution">
    <text evidence="1">The sequence shown here is derived from an EMBL/GenBank/DDBJ whole genome shotgun (WGS) entry which is preliminary data.</text>
</comment>
<dbReference type="EMBL" id="LAZR01011932">
    <property type="protein sequence ID" value="KKM52771.1"/>
    <property type="molecule type" value="Genomic_DNA"/>
</dbReference>
<proteinExistence type="predicted"/>
<evidence type="ECO:0000313" key="1">
    <source>
        <dbReference type="EMBL" id="KKM52771.1"/>
    </source>
</evidence>
<organism evidence="1">
    <name type="scientific">marine sediment metagenome</name>
    <dbReference type="NCBI Taxonomy" id="412755"/>
    <lineage>
        <taxon>unclassified sequences</taxon>
        <taxon>metagenomes</taxon>
        <taxon>ecological metagenomes</taxon>
    </lineage>
</organism>
<gene>
    <name evidence="1" type="ORF">LCGC14_1554600</name>
</gene>
<evidence type="ECO:0008006" key="2">
    <source>
        <dbReference type="Google" id="ProtNLM"/>
    </source>
</evidence>
<sequence>MDNMGVGDMDSVLEIKKDEQAGVYVARFKLPVIYSQGRTFTEANIAIESAVKLWLEEFFKK</sequence>